<feature type="non-terminal residue" evidence="2">
    <location>
        <position position="216"/>
    </location>
</feature>
<accession>A0A699Q6L5</accession>
<organism evidence="2">
    <name type="scientific">Tanacetum cinerariifolium</name>
    <name type="common">Dalmatian daisy</name>
    <name type="synonym">Chrysanthemum cinerariifolium</name>
    <dbReference type="NCBI Taxonomy" id="118510"/>
    <lineage>
        <taxon>Eukaryota</taxon>
        <taxon>Viridiplantae</taxon>
        <taxon>Streptophyta</taxon>
        <taxon>Embryophyta</taxon>
        <taxon>Tracheophyta</taxon>
        <taxon>Spermatophyta</taxon>
        <taxon>Magnoliopsida</taxon>
        <taxon>eudicotyledons</taxon>
        <taxon>Gunneridae</taxon>
        <taxon>Pentapetalae</taxon>
        <taxon>asterids</taxon>
        <taxon>campanulids</taxon>
        <taxon>Asterales</taxon>
        <taxon>Asteraceae</taxon>
        <taxon>Asteroideae</taxon>
        <taxon>Anthemideae</taxon>
        <taxon>Anthemidinae</taxon>
        <taxon>Tanacetum</taxon>
    </lineage>
</organism>
<name>A0A699Q6L5_TANCI</name>
<evidence type="ECO:0000313" key="2">
    <source>
        <dbReference type="EMBL" id="GFC60545.1"/>
    </source>
</evidence>
<comment type="caution">
    <text evidence="2">The sequence shown here is derived from an EMBL/GenBank/DDBJ whole genome shotgun (WGS) entry which is preliminary data.</text>
</comment>
<evidence type="ECO:0000256" key="1">
    <source>
        <dbReference type="SAM" id="Coils"/>
    </source>
</evidence>
<feature type="coiled-coil region" evidence="1">
    <location>
        <begin position="38"/>
        <end position="65"/>
    </location>
</feature>
<protein>
    <recommendedName>
        <fullName evidence="3">Reverse transcriptase domain-containing protein</fullName>
    </recommendedName>
</protein>
<proteinExistence type="predicted"/>
<gene>
    <name evidence="2" type="ORF">Tci_832515</name>
</gene>
<keyword evidence="1" id="KW-0175">Coiled coil</keyword>
<dbReference type="EMBL" id="BKCJ010985876">
    <property type="protein sequence ID" value="GFC60545.1"/>
    <property type="molecule type" value="Genomic_DNA"/>
</dbReference>
<evidence type="ECO:0008006" key="3">
    <source>
        <dbReference type="Google" id="ProtNLM"/>
    </source>
</evidence>
<feature type="non-terminal residue" evidence="2">
    <location>
        <position position="1"/>
    </location>
</feature>
<reference evidence="2" key="1">
    <citation type="journal article" date="2019" name="Sci. Rep.">
        <title>Draft genome of Tanacetum cinerariifolium, the natural source of mosquito coil.</title>
        <authorList>
            <person name="Yamashiro T."/>
            <person name="Shiraishi A."/>
            <person name="Satake H."/>
            <person name="Nakayama K."/>
        </authorList>
    </citation>
    <scope>NUCLEOTIDE SEQUENCE</scope>
</reference>
<sequence length="216" mass="24902">FPVIHKPPPETSVEILHDHENDRVSKIKDAFGNKQYKLEDIQELIRKLFNDVQNIHEELAEYINTPSWNCPAFYNYHDDDDEDYTIAIIPVLSIEEPVDSLIMEHDPLDTISAMESDEVIKSHVEDLVTISSESEGIPDNMRDVPFHDNSPPLDILKEQFKDFSNSNDDSTSIDDDSFFINDIDYVEESPPHSELISLEEMKDFHPKDGELEDDVL</sequence>
<dbReference type="AlphaFoldDB" id="A0A699Q6L5"/>